<dbReference type="Pfam" id="PF13456">
    <property type="entry name" value="RVT_3"/>
    <property type="match status" value="1"/>
</dbReference>
<dbReference type="AlphaFoldDB" id="A0A1S2Z497"/>
<evidence type="ECO:0000313" key="2">
    <source>
        <dbReference type="Proteomes" id="UP000087171"/>
    </source>
</evidence>
<dbReference type="RefSeq" id="XP_004514813.1">
    <property type="nucleotide sequence ID" value="XM_004514756.1"/>
</dbReference>
<dbReference type="GO" id="GO:0004523">
    <property type="term" value="F:RNA-DNA hybrid ribonuclease activity"/>
    <property type="evidence" value="ECO:0007669"/>
    <property type="project" value="InterPro"/>
</dbReference>
<organism evidence="2 3">
    <name type="scientific">Cicer arietinum</name>
    <name type="common">Chickpea</name>
    <name type="synonym">Garbanzo</name>
    <dbReference type="NCBI Taxonomy" id="3827"/>
    <lineage>
        <taxon>Eukaryota</taxon>
        <taxon>Viridiplantae</taxon>
        <taxon>Streptophyta</taxon>
        <taxon>Embryophyta</taxon>
        <taxon>Tracheophyta</taxon>
        <taxon>Spermatophyta</taxon>
        <taxon>Magnoliopsida</taxon>
        <taxon>eudicotyledons</taxon>
        <taxon>Gunneridae</taxon>
        <taxon>Pentapetalae</taxon>
        <taxon>rosids</taxon>
        <taxon>fabids</taxon>
        <taxon>Fabales</taxon>
        <taxon>Fabaceae</taxon>
        <taxon>Papilionoideae</taxon>
        <taxon>50 kb inversion clade</taxon>
        <taxon>NPAAA clade</taxon>
        <taxon>Hologalegina</taxon>
        <taxon>IRL clade</taxon>
        <taxon>Cicereae</taxon>
        <taxon>Cicer</taxon>
    </lineage>
</organism>
<accession>A0A1S2Z497</accession>
<sequence>MAEYEACAMGTLVALESKAKVLEVYGDSTLVINQLNHEWETRDKKLIPYFTYIKELSLQFDKITFHHVPQENNQLVDALATLSSMFQISQNDEIPSIKMESRDHPAYCHVMEEEIGGKSWNHDIKHYLINKEYPPAISKNDKRILRQLIARFFVNENILYNTTRNIQFYDTWPATILP</sequence>
<dbReference type="GeneID" id="101489393"/>
<dbReference type="GO" id="GO:0003676">
    <property type="term" value="F:nucleic acid binding"/>
    <property type="evidence" value="ECO:0007669"/>
    <property type="project" value="InterPro"/>
</dbReference>
<evidence type="ECO:0000259" key="1">
    <source>
        <dbReference type="Pfam" id="PF13456"/>
    </source>
</evidence>
<dbReference type="SUPFAM" id="SSF53098">
    <property type="entry name" value="Ribonuclease H-like"/>
    <property type="match status" value="1"/>
</dbReference>
<keyword evidence="2" id="KW-1185">Reference proteome</keyword>
<reference evidence="3" key="1">
    <citation type="submission" date="2025-08" db="UniProtKB">
        <authorList>
            <consortium name="RefSeq"/>
        </authorList>
    </citation>
    <scope>IDENTIFICATION</scope>
    <source>
        <tissue evidence="3">Etiolated seedlings</tissue>
    </source>
</reference>
<dbReference type="KEGG" id="cam:101489393"/>
<evidence type="ECO:0000313" key="3">
    <source>
        <dbReference type="RefSeq" id="XP_004514813.1"/>
    </source>
</evidence>
<dbReference type="PANTHER" id="PTHR48475:SF1">
    <property type="entry name" value="RNASE H TYPE-1 DOMAIN-CONTAINING PROTEIN"/>
    <property type="match status" value="1"/>
</dbReference>
<dbReference type="eggNOG" id="ENOG502SGQ5">
    <property type="taxonomic scope" value="Eukaryota"/>
</dbReference>
<dbReference type="CDD" id="cd09279">
    <property type="entry name" value="RNase_HI_like"/>
    <property type="match status" value="1"/>
</dbReference>
<dbReference type="InterPro" id="IPR036397">
    <property type="entry name" value="RNaseH_sf"/>
</dbReference>
<protein>
    <submittedName>
        <fullName evidence="3">Uncharacterized protein LOC101489393</fullName>
    </submittedName>
</protein>
<dbReference type="PaxDb" id="3827-XP_004514813.1"/>
<dbReference type="PANTHER" id="PTHR48475">
    <property type="entry name" value="RIBONUCLEASE H"/>
    <property type="match status" value="1"/>
</dbReference>
<name>A0A1S2Z497_CICAR</name>
<dbReference type="OrthoDB" id="1431478at2759"/>
<dbReference type="Proteomes" id="UP000087171">
    <property type="component" value="Unplaced"/>
</dbReference>
<dbReference type="Gene3D" id="3.30.420.10">
    <property type="entry name" value="Ribonuclease H-like superfamily/Ribonuclease H"/>
    <property type="match status" value="1"/>
</dbReference>
<dbReference type="InterPro" id="IPR012337">
    <property type="entry name" value="RNaseH-like_sf"/>
</dbReference>
<feature type="domain" description="RNase H type-1" evidence="1">
    <location>
        <begin position="1"/>
        <end position="81"/>
    </location>
</feature>
<proteinExistence type="predicted"/>
<dbReference type="InterPro" id="IPR002156">
    <property type="entry name" value="RNaseH_domain"/>
</dbReference>
<gene>
    <name evidence="3" type="primary">LOC101489393</name>
</gene>